<dbReference type="Proteomes" id="UP000322184">
    <property type="component" value="Unassembled WGS sequence"/>
</dbReference>
<sequence length="224" mass="25822">MSEVEQIVEVKTRTPRFRDSSKDPGMISVQLLPATLVFNNYIHAGDDQILKSLTSNSTAIYNLFRTVTTNNDVNSLTKIQNWFDTLLAERKNVADSAERVIESIDKKPKDEFFQIANYTPQSYAPVTILYNHYNTGQLIQHIFRINKIIERLYVQHLYGLIGTLDYHNAHSHLLADLRVGIDAISRTLNVRNRIKGKYQAEEFLTKIKQYKSIQQYIDAELKAS</sequence>
<organism evidence="1 2">
    <name type="scientific">Photorhabdus heterorhabditis</name>
    <dbReference type="NCBI Taxonomy" id="880156"/>
    <lineage>
        <taxon>Bacteria</taxon>
        <taxon>Pseudomonadati</taxon>
        <taxon>Pseudomonadota</taxon>
        <taxon>Gammaproteobacteria</taxon>
        <taxon>Enterobacterales</taxon>
        <taxon>Morganellaceae</taxon>
        <taxon>Photorhabdus</taxon>
    </lineage>
</organism>
<proteinExistence type="predicted"/>
<evidence type="ECO:0000313" key="2">
    <source>
        <dbReference type="Proteomes" id="UP000322184"/>
    </source>
</evidence>
<dbReference type="RefSeq" id="WP_149616966.1">
    <property type="nucleotide sequence ID" value="NZ_CAWPFF010000066.1"/>
</dbReference>
<name>A0A5B0WHH0_9GAMM</name>
<comment type="caution">
    <text evidence="1">The sequence shown here is derived from an EMBL/GenBank/DDBJ whole genome shotgun (WGS) entry which is preliminary data.</text>
</comment>
<reference evidence="1 2" key="1">
    <citation type="submission" date="2019-09" db="EMBL/GenBank/DDBJ databases">
        <title>Whole genome sequence of Photorhabdus heterorhabditis strain ETL (Enterobacteriales: Enterobacteriaceae) a bacterial symbiont of Heterorhabditis zealandica strain ETL (Rhabditida: Heterorhabditidae).</title>
        <authorList>
            <person name="Lulamba T.E."/>
            <person name="Serepa-Dlamini M.H."/>
        </authorList>
    </citation>
    <scope>NUCLEOTIDE SEQUENCE [LARGE SCALE GENOMIC DNA]</scope>
    <source>
        <strain evidence="1 2">ETL</strain>
    </source>
</reference>
<gene>
    <name evidence="1" type="ORF">F0L16_13960</name>
</gene>
<protein>
    <submittedName>
        <fullName evidence="1">Uncharacterized protein</fullName>
    </submittedName>
</protein>
<evidence type="ECO:0000313" key="1">
    <source>
        <dbReference type="EMBL" id="KAA1186433.1"/>
    </source>
</evidence>
<dbReference type="EMBL" id="VTUW01000026">
    <property type="protein sequence ID" value="KAA1186433.1"/>
    <property type="molecule type" value="Genomic_DNA"/>
</dbReference>
<accession>A0A5B0WHH0</accession>
<dbReference type="AlphaFoldDB" id="A0A5B0WHH0"/>